<dbReference type="Proteomes" id="UP000765507">
    <property type="component" value="Unassembled WGS sequence"/>
</dbReference>
<keyword evidence="6 9" id="KW-0472">Membrane</keyword>
<keyword evidence="8" id="KW-0807">Transducer</keyword>
<evidence type="ECO:0000256" key="6">
    <source>
        <dbReference type="ARBA" id="ARBA00023136"/>
    </source>
</evidence>
<comment type="subcellular location">
    <subcellularLocation>
        <location evidence="1">Cell membrane</location>
        <topology evidence="1">Multi-pass membrane protein</topology>
    </subcellularLocation>
</comment>
<dbReference type="GO" id="GO:0005886">
    <property type="term" value="C:plasma membrane"/>
    <property type="evidence" value="ECO:0007669"/>
    <property type="project" value="UniProtKB-SubCell"/>
</dbReference>
<dbReference type="PROSITE" id="PS50262">
    <property type="entry name" value="G_PROTEIN_RECEP_F1_2"/>
    <property type="match status" value="1"/>
</dbReference>
<gene>
    <name evidence="11" type="ORF">G0U57_020005</name>
</gene>
<dbReference type="Gene3D" id="1.20.1070.10">
    <property type="entry name" value="Rhodopsin 7-helix transmembrane proteins"/>
    <property type="match status" value="1"/>
</dbReference>
<evidence type="ECO:0000256" key="3">
    <source>
        <dbReference type="ARBA" id="ARBA00022692"/>
    </source>
</evidence>
<dbReference type="GO" id="GO:0004930">
    <property type="term" value="F:G protein-coupled receptor activity"/>
    <property type="evidence" value="ECO:0007669"/>
    <property type="project" value="UniProtKB-KW"/>
</dbReference>
<evidence type="ECO:0000256" key="9">
    <source>
        <dbReference type="SAM" id="Phobius"/>
    </source>
</evidence>
<evidence type="ECO:0000313" key="11">
    <source>
        <dbReference type="EMBL" id="KAG6923632.1"/>
    </source>
</evidence>
<keyword evidence="5" id="KW-0297">G-protein coupled receptor</keyword>
<dbReference type="PANTHER" id="PTHR24229">
    <property type="entry name" value="NEUROPEPTIDES RECEPTOR"/>
    <property type="match status" value="1"/>
</dbReference>
<dbReference type="GO" id="GO:0042923">
    <property type="term" value="F:neuropeptide binding"/>
    <property type="evidence" value="ECO:0007669"/>
    <property type="project" value="TreeGrafter"/>
</dbReference>
<dbReference type="InterPro" id="IPR017452">
    <property type="entry name" value="GPCR_Rhodpsn_7TM"/>
</dbReference>
<keyword evidence="4 9" id="KW-1133">Transmembrane helix</keyword>
<dbReference type="AlphaFoldDB" id="A0A8T1S3B3"/>
<dbReference type="EMBL" id="JAHGAV010000813">
    <property type="protein sequence ID" value="KAG6923632.1"/>
    <property type="molecule type" value="Genomic_DNA"/>
</dbReference>
<dbReference type="GO" id="GO:0043005">
    <property type="term" value="C:neuron projection"/>
    <property type="evidence" value="ECO:0007669"/>
    <property type="project" value="TreeGrafter"/>
</dbReference>
<feature type="transmembrane region" description="Helical" evidence="9">
    <location>
        <begin position="51"/>
        <end position="74"/>
    </location>
</feature>
<accession>A0A8T1S3B3</accession>
<feature type="transmembrane region" description="Helical" evidence="9">
    <location>
        <begin position="20"/>
        <end position="39"/>
    </location>
</feature>
<proteinExistence type="predicted"/>
<evidence type="ECO:0000256" key="2">
    <source>
        <dbReference type="ARBA" id="ARBA00022475"/>
    </source>
</evidence>
<evidence type="ECO:0000256" key="7">
    <source>
        <dbReference type="ARBA" id="ARBA00023170"/>
    </source>
</evidence>
<dbReference type="OrthoDB" id="6076970at2759"/>
<sequence length="208" mass="23095">MHRAQRRCSAHSRRVTRIALTIITAFLICWTPFHVVQLVNLTASPSAASFYLNQLTICLSYAHSCVSPVLVLFCTEFFRERIAHSRYCRFIARWRALRAGTALPSQELTSTVYSPQVGNTAAQRHRHPFGTEQLPCSMTKASVTVNGQEEHSAVYKPPCYQSTDLSWSPRMDPAAAAWLGRCGDRTLVMPGQDNTPGGSDGTFHLPIG</sequence>
<evidence type="ECO:0000256" key="5">
    <source>
        <dbReference type="ARBA" id="ARBA00023040"/>
    </source>
</evidence>
<keyword evidence="7 11" id="KW-0675">Receptor</keyword>
<protein>
    <submittedName>
        <fullName evidence="11">Melanin concentrating hormone receptor 1</fullName>
    </submittedName>
</protein>
<organism evidence="11 12">
    <name type="scientific">Chelydra serpentina</name>
    <name type="common">Snapping turtle</name>
    <name type="synonym">Testudo serpentina</name>
    <dbReference type="NCBI Taxonomy" id="8475"/>
    <lineage>
        <taxon>Eukaryota</taxon>
        <taxon>Metazoa</taxon>
        <taxon>Chordata</taxon>
        <taxon>Craniata</taxon>
        <taxon>Vertebrata</taxon>
        <taxon>Euteleostomi</taxon>
        <taxon>Archelosauria</taxon>
        <taxon>Testudinata</taxon>
        <taxon>Testudines</taxon>
        <taxon>Cryptodira</taxon>
        <taxon>Durocryptodira</taxon>
        <taxon>Americhelydia</taxon>
        <taxon>Chelydroidea</taxon>
        <taxon>Chelydridae</taxon>
        <taxon>Chelydra</taxon>
    </lineage>
</organism>
<evidence type="ECO:0000259" key="10">
    <source>
        <dbReference type="PROSITE" id="PS50262"/>
    </source>
</evidence>
<evidence type="ECO:0000313" key="12">
    <source>
        <dbReference type="Proteomes" id="UP000765507"/>
    </source>
</evidence>
<dbReference type="PANTHER" id="PTHR24229:SF108">
    <property type="entry name" value="MELANIN CONCENTRATING HORMONE RECEPTOR 2B"/>
    <property type="match status" value="1"/>
</dbReference>
<reference evidence="11 12" key="1">
    <citation type="journal article" date="2020" name="G3 (Bethesda)">
        <title>Draft Genome of the Common Snapping Turtle, Chelydra serpentina, a Model for Phenotypic Plasticity in Reptiles.</title>
        <authorList>
            <person name="Das D."/>
            <person name="Singh S.K."/>
            <person name="Bierstedt J."/>
            <person name="Erickson A."/>
            <person name="Galli G.L.J."/>
            <person name="Crossley D.A. 2nd"/>
            <person name="Rhen T."/>
        </authorList>
    </citation>
    <scope>NUCLEOTIDE SEQUENCE [LARGE SCALE GENOMIC DNA]</scope>
    <source>
        <strain evidence="11">KW</strain>
    </source>
</reference>
<dbReference type="Pfam" id="PF00001">
    <property type="entry name" value="7tm_1"/>
    <property type="match status" value="1"/>
</dbReference>
<evidence type="ECO:0000256" key="1">
    <source>
        <dbReference type="ARBA" id="ARBA00004651"/>
    </source>
</evidence>
<keyword evidence="3 9" id="KW-0812">Transmembrane</keyword>
<comment type="caution">
    <text evidence="11">The sequence shown here is derived from an EMBL/GenBank/DDBJ whole genome shotgun (WGS) entry which is preliminary data.</text>
</comment>
<evidence type="ECO:0000256" key="4">
    <source>
        <dbReference type="ARBA" id="ARBA00022989"/>
    </source>
</evidence>
<dbReference type="GO" id="GO:0007218">
    <property type="term" value="P:neuropeptide signaling pathway"/>
    <property type="evidence" value="ECO:0007669"/>
    <property type="project" value="TreeGrafter"/>
</dbReference>
<keyword evidence="12" id="KW-1185">Reference proteome</keyword>
<dbReference type="PRINTS" id="PR00237">
    <property type="entry name" value="GPCRRHODOPSN"/>
</dbReference>
<keyword evidence="2" id="KW-1003">Cell membrane</keyword>
<name>A0A8T1S3B3_CHESE</name>
<dbReference type="SUPFAM" id="SSF81321">
    <property type="entry name" value="Family A G protein-coupled receptor-like"/>
    <property type="match status" value="1"/>
</dbReference>
<feature type="domain" description="G-protein coupled receptors family 1 profile" evidence="10">
    <location>
        <begin position="1"/>
        <end position="71"/>
    </location>
</feature>
<evidence type="ECO:0000256" key="8">
    <source>
        <dbReference type="ARBA" id="ARBA00023224"/>
    </source>
</evidence>
<dbReference type="InterPro" id="IPR000276">
    <property type="entry name" value="GPCR_Rhodpsn"/>
</dbReference>